<evidence type="ECO:0000256" key="6">
    <source>
        <dbReference type="ARBA" id="ARBA00023132"/>
    </source>
</evidence>
<feature type="domain" description="Nucleoporin Nup188 N-terminal" evidence="11">
    <location>
        <begin position="46"/>
        <end position="424"/>
    </location>
</feature>
<dbReference type="InParanoid" id="A0A6L2PZL8"/>
<dbReference type="FunCoup" id="A0A6L2PZL8">
    <property type="interactions" value="1661"/>
</dbReference>
<evidence type="ECO:0000256" key="9">
    <source>
        <dbReference type="ARBA" id="ARBA00040174"/>
    </source>
</evidence>
<keyword evidence="2" id="KW-0813">Transport</keyword>
<dbReference type="OrthoDB" id="102511at2759"/>
<evidence type="ECO:0000256" key="4">
    <source>
        <dbReference type="ARBA" id="ARBA00022927"/>
    </source>
</evidence>
<evidence type="ECO:0000313" key="13">
    <source>
        <dbReference type="EMBL" id="GFG37684.1"/>
    </source>
</evidence>
<comment type="subcellular location">
    <subcellularLocation>
        <location evidence="1">Nucleus</location>
        <location evidence="1">Nuclear pore complex</location>
    </subcellularLocation>
</comment>
<sequence length="2127" mass="239568">MVPQSVVDGCKCFGGIDCLSLKAQGDSALWVTISGTNTNASEDVVSHELERAHNQLQNGLNHFKDPSKESESEFKTQVSDAVFKFTVRLKRFLGLDINQAWDFMCNYLVYEFRGAEEGLQEFIGSETRTMVLLSDIWLFYRSERLFLLKCINVLLTFHSDKGHPYQLDKLMTCDYPTPESHGSLMSDQFQNLWVMSVLREELELVQNLLLYVDSFELKLKSFLKLLKIILQHNFGQDHLFGVLLNDSHADIIKKIGYMEVLLVLRALEILGTAGNMWAEKQYNELEQIMLRLKCQPEHGPISMAWMLVNFCGPNGEESFESYRHFGELALKAGCFVYLEQFLRHKMFKESAKFSKIAFRTVYQSLYVITNKFEDERLDGIDGIYNVTAAVLMHPNNIAEFFEKPHDQGIYVLFRGAAQHFPEYFTVFSRIVECLSACGPKYIHVLMDHLNSLPAFSEVLEPRVLTTHMVENPPGEWQLTSAHRPMEHIPFIIQPGTKGIFNEQNPSSIVWRCRFNFFYAVHHEMLLLVPQAQANVGSSTLNNVISSLKCLSNLLNSKCKITDEMIGPLEAVFVLADRFCQLSNPPSLLLASCLDCMTAMLPYFPEEVCTRISKLQFLPGLYYYNPSLIECIRAEHINLFVLGTLVVTQERSCGTYPLLKSYLQFLHRLMKPGADIDDLNSSSAAVDEDAVQSRVRLVLPGVVFMLRDVFPNYMFWRYVDEGDREVIALSCMQMIHKLLNLNFSKESSADSSRPVCILYRACLHSLLFLDAGAALLRIVGSGDNYIQALMEQQVSWAAGRGLTFISVVQLALSVLNRLMVLKDSIKEEDKPCPLERSIYMQPSDKHGLKIILVVANYIYHCFNPNLPALAMKLLRRFAVDMPKALMSCMGMTPNVVHHTFIARLNSDVERPALKVALLELVTSCIEHQPALADAFLNVHYPAESKRMFQKKQKKDYVEGGCLIFACSVLSSTEENPDVVTSPVYQAVMNLMHALWIGHKEFVLNFLRSRSDFWNGFCAPLFQKPSCNVQGYSQVFDIISLELFWYSGKVDPKLEGNLRRFFTENNLLQTWSKFVAESLVQKEELVAAADEDRYPQTVSLLCAWKDFLIVAAKHLPFELTREHKYFLADDAREALIQELEDMGNMKSIVLLAELCLILATKWERDSIKDEKHTLAQLHKILYHVSLSYDTFHIRAKEATLALALRLVHLLHHEIREDPTTADCLMQASCQIVGIEVYNLPCGPSPDDCMQHEEQKQPGQKPTEMKAGKGKGKAVVPRGHMTCTLSLCLMQKLLNILTWSEGWQDNFRQSKVVSKVLAAVGHILQMPGQFNFAVTLMNVLLVLSQTEFSQSLVHSGVMQHLWMQLLPPAVPEITEQVNSATRPKRWTEQNWPQVYKPALEMLTILLQSKQHLFLDEVITFMGIHKEHIIACIMNIRHSLDKWPLDLAVTALTLIRELSQFKYTWRLTHEKSMFSIMKAVMVCLGSCVSYLIHPRLLKIMVERPPIASTQHLKTMATDDIEISPHLISIQNRQVLTIMCLCMATLIPYSPSVVSLLTDFRECEVEWEPLVEVTFTAPALSFSRPSPTMSQEILPTLTFGSLIAFANICTSALGKTSRTPSPGVGRYVTCPLAGGVAIASGLNATWVSTMDKYRITMGLELSLALVASQGIMHLMDHRLCQWEKQLIKREIGAEMALFLEYAKRSLRNVRDGTESSRSFGGEGASWSRLPGSAASTAPSKRPYSLRSSVVRRLWHDSSPKKNGNLKTLDITHDTGYSDSELENAPSSQAQSNLEINSRSIAHASGGQDSGAGSVEPTAGFQVSGRAARRSEGTEGSETDSVRPQLSADVGPKGKSVNEEAASSDPAFKSKGVSSDHNMKHQPHSQSSSTKRSWSSTAAVPDTGCPAGRTPRSPLPIQADDTVQNDTSYSGCSEDYFRLMAHIFNCIFRQTFGLYRQIYCCKDSRYRKCNMPEAWKDISLSACVGELVSQMMQMFVPNQLFCTLTTGIVSTLHVFIKCDLLIQSDHNETLIHVLIFASCQSNFTVTVNLTILHEDCSCNILYLQEEDGETSDDGFTKSLYSFIMCLHIKTTSYGCILTLYITLKICSRLSSENETLVIGFSKASFGVTAVRVQ</sequence>
<evidence type="ECO:0000256" key="5">
    <source>
        <dbReference type="ARBA" id="ARBA00023010"/>
    </source>
</evidence>
<dbReference type="InterPro" id="IPR018864">
    <property type="entry name" value="Nucleoporin_Nup188_N"/>
</dbReference>
<comment type="similarity">
    <text evidence="8">Belongs to the Nup188 family.</text>
</comment>
<feature type="region of interest" description="Disordered" evidence="10">
    <location>
        <begin position="1751"/>
        <end position="1920"/>
    </location>
</feature>
<dbReference type="InterPro" id="IPR048883">
    <property type="entry name" value="Nup188_N-subdom_III"/>
</dbReference>
<keyword evidence="7" id="KW-0539">Nucleus</keyword>
<name>A0A6L2PZL8_COPFO</name>
<dbReference type="GO" id="GO:0006405">
    <property type="term" value="P:RNA export from nucleus"/>
    <property type="evidence" value="ECO:0007669"/>
    <property type="project" value="TreeGrafter"/>
</dbReference>
<evidence type="ECO:0000313" key="14">
    <source>
        <dbReference type="Proteomes" id="UP000502823"/>
    </source>
</evidence>
<evidence type="ECO:0000256" key="2">
    <source>
        <dbReference type="ARBA" id="ARBA00022448"/>
    </source>
</evidence>
<dbReference type="GO" id="GO:0006606">
    <property type="term" value="P:protein import into nucleus"/>
    <property type="evidence" value="ECO:0007669"/>
    <property type="project" value="TreeGrafter"/>
</dbReference>
<dbReference type="Pfam" id="PF21093">
    <property type="entry name" value="Nup188_N-subdom_III"/>
    <property type="match status" value="1"/>
</dbReference>
<feature type="region of interest" description="Disordered" evidence="10">
    <location>
        <begin position="1246"/>
        <end position="1270"/>
    </location>
</feature>
<feature type="compositionally biased region" description="Polar residues" evidence="10">
    <location>
        <begin position="1779"/>
        <end position="1794"/>
    </location>
</feature>
<dbReference type="GO" id="GO:0051028">
    <property type="term" value="P:mRNA transport"/>
    <property type="evidence" value="ECO:0007669"/>
    <property type="project" value="UniProtKB-KW"/>
</dbReference>
<dbReference type="Proteomes" id="UP000502823">
    <property type="component" value="Unassembled WGS sequence"/>
</dbReference>
<evidence type="ECO:0000256" key="1">
    <source>
        <dbReference type="ARBA" id="ARBA00004567"/>
    </source>
</evidence>
<evidence type="ECO:0000259" key="11">
    <source>
        <dbReference type="Pfam" id="PF10487"/>
    </source>
</evidence>
<feature type="compositionally biased region" description="Low complexity" evidence="10">
    <location>
        <begin position="1879"/>
        <end position="1890"/>
    </location>
</feature>
<keyword evidence="6" id="KW-0906">Nuclear pore complex</keyword>
<reference evidence="14" key="1">
    <citation type="submission" date="2020-01" db="EMBL/GenBank/DDBJ databases">
        <title>Draft genome sequence of the Termite Coptotermes fromosanus.</title>
        <authorList>
            <person name="Itakura S."/>
            <person name="Yosikawa Y."/>
            <person name="Umezawa K."/>
        </authorList>
    </citation>
    <scope>NUCLEOTIDE SEQUENCE [LARGE SCALE GENOMIC DNA]</scope>
</reference>
<evidence type="ECO:0000259" key="12">
    <source>
        <dbReference type="Pfam" id="PF21093"/>
    </source>
</evidence>
<gene>
    <name evidence="13" type="ORF">Cfor_12168</name>
</gene>
<evidence type="ECO:0000256" key="10">
    <source>
        <dbReference type="SAM" id="MobiDB-lite"/>
    </source>
</evidence>
<organism evidence="13 14">
    <name type="scientific">Coptotermes formosanus</name>
    <name type="common">Formosan subterranean termite</name>
    <dbReference type="NCBI Taxonomy" id="36987"/>
    <lineage>
        <taxon>Eukaryota</taxon>
        <taxon>Metazoa</taxon>
        <taxon>Ecdysozoa</taxon>
        <taxon>Arthropoda</taxon>
        <taxon>Hexapoda</taxon>
        <taxon>Insecta</taxon>
        <taxon>Pterygota</taxon>
        <taxon>Neoptera</taxon>
        <taxon>Polyneoptera</taxon>
        <taxon>Dictyoptera</taxon>
        <taxon>Blattodea</taxon>
        <taxon>Blattoidea</taxon>
        <taxon>Termitoidae</taxon>
        <taxon>Rhinotermitidae</taxon>
        <taxon>Coptotermes</taxon>
    </lineage>
</organism>
<dbReference type="Pfam" id="PF10487">
    <property type="entry name" value="Nup188_N"/>
    <property type="match status" value="1"/>
</dbReference>
<evidence type="ECO:0000256" key="8">
    <source>
        <dbReference type="ARBA" id="ARBA00038387"/>
    </source>
</evidence>
<keyword evidence="4" id="KW-0653">Protein transport</keyword>
<dbReference type="InterPro" id="IPR044840">
    <property type="entry name" value="Nup188"/>
</dbReference>
<keyword evidence="3" id="KW-0509">mRNA transport</keyword>
<dbReference type="GO" id="GO:0017056">
    <property type="term" value="F:structural constituent of nuclear pore"/>
    <property type="evidence" value="ECO:0007669"/>
    <property type="project" value="InterPro"/>
</dbReference>
<feature type="region of interest" description="Disordered" evidence="10">
    <location>
        <begin position="1705"/>
        <end position="1738"/>
    </location>
</feature>
<dbReference type="PANTHER" id="PTHR31431:SF1">
    <property type="entry name" value="NUCLEOPORIN NUP188"/>
    <property type="match status" value="1"/>
</dbReference>
<dbReference type="GO" id="GO:0044611">
    <property type="term" value="C:nuclear pore inner ring"/>
    <property type="evidence" value="ECO:0007669"/>
    <property type="project" value="TreeGrafter"/>
</dbReference>
<feature type="domain" description="Nucleoporin Nup188 N-terminal subdomain III" evidence="12">
    <location>
        <begin position="508"/>
        <end position="937"/>
    </location>
</feature>
<dbReference type="PANTHER" id="PTHR31431">
    <property type="entry name" value="NUCLEOPORIN NUP188 HOMOLOG"/>
    <property type="match status" value="1"/>
</dbReference>
<keyword evidence="5" id="KW-0811">Translocation</keyword>
<protein>
    <recommendedName>
        <fullName evidence="9">Nucleoporin NUP188</fullName>
    </recommendedName>
</protein>
<accession>A0A6L2PZL8</accession>
<evidence type="ECO:0000256" key="3">
    <source>
        <dbReference type="ARBA" id="ARBA00022816"/>
    </source>
</evidence>
<proteinExistence type="inferred from homology"/>
<evidence type="ECO:0000256" key="7">
    <source>
        <dbReference type="ARBA" id="ARBA00023242"/>
    </source>
</evidence>
<keyword evidence="14" id="KW-1185">Reference proteome</keyword>
<dbReference type="EMBL" id="BLKM01000712">
    <property type="protein sequence ID" value="GFG37684.1"/>
    <property type="molecule type" value="Genomic_DNA"/>
</dbReference>
<comment type="caution">
    <text evidence="13">The sequence shown here is derived from an EMBL/GenBank/DDBJ whole genome shotgun (WGS) entry which is preliminary data.</text>
</comment>